<feature type="transmembrane region" description="Helical" evidence="5">
    <location>
        <begin position="12"/>
        <end position="30"/>
    </location>
</feature>
<feature type="domain" description="G-protein coupled receptors family 3 profile" evidence="6">
    <location>
        <begin position="78"/>
        <end position="182"/>
    </location>
</feature>
<dbReference type="EMBL" id="CP058561">
    <property type="protein sequence ID" value="QUH28106.1"/>
    <property type="molecule type" value="Genomic_DNA"/>
</dbReference>
<evidence type="ECO:0000256" key="2">
    <source>
        <dbReference type="ARBA" id="ARBA00022692"/>
    </source>
</evidence>
<keyword evidence="2 5" id="KW-0812">Transmembrane</keyword>
<protein>
    <submittedName>
        <fullName evidence="7">ABC-2 transporter permease</fullName>
    </submittedName>
</protein>
<evidence type="ECO:0000259" key="6">
    <source>
        <dbReference type="PROSITE" id="PS50259"/>
    </source>
</evidence>
<dbReference type="InterPro" id="IPR025699">
    <property type="entry name" value="ABC2_memb-like"/>
</dbReference>
<reference evidence="7 8" key="1">
    <citation type="submission" date="2020-07" db="EMBL/GenBank/DDBJ databases">
        <title>Vallitalea guaymasensis genome.</title>
        <authorList>
            <person name="Postec A."/>
        </authorList>
    </citation>
    <scope>NUCLEOTIDE SEQUENCE [LARGE SCALE GENOMIC DNA]</scope>
    <source>
        <strain evidence="7 8">Ra1766G1</strain>
    </source>
</reference>
<dbReference type="GO" id="GO:0016020">
    <property type="term" value="C:membrane"/>
    <property type="evidence" value="ECO:0007669"/>
    <property type="project" value="UniProtKB-SubCell"/>
</dbReference>
<feature type="transmembrane region" description="Helical" evidence="5">
    <location>
        <begin position="77"/>
        <end position="97"/>
    </location>
</feature>
<dbReference type="AlphaFoldDB" id="A0A8J8SB94"/>
<dbReference type="KEGG" id="vgu:HYG85_03920"/>
<evidence type="ECO:0000256" key="1">
    <source>
        <dbReference type="ARBA" id="ARBA00004141"/>
    </source>
</evidence>
<keyword evidence="4 5" id="KW-0472">Membrane</keyword>
<dbReference type="RefSeq" id="WP_212692372.1">
    <property type="nucleotide sequence ID" value="NZ_CP058561.1"/>
</dbReference>
<keyword evidence="3 5" id="KW-1133">Transmembrane helix</keyword>
<evidence type="ECO:0000313" key="8">
    <source>
        <dbReference type="Proteomes" id="UP000677305"/>
    </source>
</evidence>
<dbReference type="GO" id="GO:0004930">
    <property type="term" value="F:G protein-coupled receptor activity"/>
    <property type="evidence" value="ECO:0007669"/>
    <property type="project" value="InterPro"/>
</dbReference>
<dbReference type="Pfam" id="PF13346">
    <property type="entry name" value="ABC2_membrane_5"/>
    <property type="match status" value="1"/>
</dbReference>
<accession>A0A8J8SB94</accession>
<sequence length="217" mass="24629">MNNLLYKDFKLGISPFFYFLPVLTGALMLIPGWLYFIVLMYFCFITIPNIFATYKTQNDLMLSIMMPVTKKNIVKSRMLSVITLELLHIIIAVFYAIINKNLYNSATYIFLEPNIAFFGLVFIMFALFNIIFFPMFYKTAYKYGAPAIVSNAAIIIFASVVELLALFNPSINMYLKGPDANSIYLQMGILGGGVIIFIISAIIAYKISVKRFGKVDI</sequence>
<dbReference type="InterPro" id="IPR017978">
    <property type="entry name" value="GPCR_3_C"/>
</dbReference>
<gene>
    <name evidence="7" type="ORF">HYG85_03920</name>
</gene>
<proteinExistence type="predicted"/>
<keyword evidence="8" id="KW-1185">Reference proteome</keyword>
<dbReference type="Proteomes" id="UP000677305">
    <property type="component" value="Chromosome"/>
</dbReference>
<dbReference type="PROSITE" id="PS50259">
    <property type="entry name" value="G_PROTEIN_RECEP_F3_4"/>
    <property type="match status" value="1"/>
</dbReference>
<comment type="subcellular location">
    <subcellularLocation>
        <location evidence="1">Membrane</location>
        <topology evidence="1">Multi-pass membrane protein</topology>
    </subcellularLocation>
</comment>
<evidence type="ECO:0000256" key="5">
    <source>
        <dbReference type="SAM" id="Phobius"/>
    </source>
</evidence>
<evidence type="ECO:0000256" key="3">
    <source>
        <dbReference type="ARBA" id="ARBA00022989"/>
    </source>
</evidence>
<organism evidence="7 8">
    <name type="scientific">Vallitalea guaymasensis</name>
    <dbReference type="NCBI Taxonomy" id="1185412"/>
    <lineage>
        <taxon>Bacteria</taxon>
        <taxon>Bacillati</taxon>
        <taxon>Bacillota</taxon>
        <taxon>Clostridia</taxon>
        <taxon>Lachnospirales</taxon>
        <taxon>Vallitaleaceae</taxon>
        <taxon>Vallitalea</taxon>
    </lineage>
</organism>
<name>A0A8J8SB94_9FIRM</name>
<evidence type="ECO:0000256" key="4">
    <source>
        <dbReference type="ARBA" id="ARBA00023136"/>
    </source>
</evidence>
<feature type="transmembrane region" description="Helical" evidence="5">
    <location>
        <begin position="36"/>
        <end position="56"/>
    </location>
</feature>
<feature type="transmembrane region" description="Helical" evidence="5">
    <location>
        <begin position="149"/>
        <end position="171"/>
    </location>
</feature>
<evidence type="ECO:0000313" key="7">
    <source>
        <dbReference type="EMBL" id="QUH28106.1"/>
    </source>
</evidence>
<feature type="transmembrane region" description="Helical" evidence="5">
    <location>
        <begin position="117"/>
        <end position="137"/>
    </location>
</feature>
<feature type="transmembrane region" description="Helical" evidence="5">
    <location>
        <begin position="183"/>
        <end position="205"/>
    </location>
</feature>